<protein>
    <submittedName>
        <fullName evidence="3">TRAF-like</fullName>
    </submittedName>
</protein>
<evidence type="ECO:0000256" key="1">
    <source>
        <dbReference type="SAM" id="MobiDB-lite"/>
    </source>
</evidence>
<dbReference type="EMBL" id="JAEFBJ010000009">
    <property type="protein sequence ID" value="KAG7572172.1"/>
    <property type="molecule type" value="Genomic_DNA"/>
</dbReference>
<dbReference type="PROSITE" id="PS50144">
    <property type="entry name" value="MATH"/>
    <property type="match status" value="4"/>
</dbReference>
<accession>A0A8T2AD34</accession>
<evidence type="ECO:0000259" key="2">
    <source>
        <dbReference type="PROSITE" id="PS50144"/>
    </source>
</evidence>
<dbReference type="Pfam" id="PF22486">
    <property type="entry name" value="MATH_2"/>
    <property type="match status" value="4"/>
</dbReference>
<dbReference type="PANTHER" id="PTHR47242">
    <property type="entry name" value="TRAF-LIKE FAMILY PROTEIN"/>
    <property type="match status" value="1"/>
</dbReference>
<name>A0A8T2AD34_ARASU</name>
<comment type="caution">
    <text evidence="3">The sequence shown here is derived from an EMBL/GenBank/DDBJ whole genome shotgun (WGS) entry which is preliminary data.</text>
</comment>
<feature type="domain" description="MATH" evidence="2">
    <location>
        <begin position="374"/>
        <end position="511"/>
    </location>
</feature>
<evidence type="ECO:0000313" key="4">
    <source>
        <dbReference type="Proteomes" id="UP000694251"/>
    </source>
</evidence>
<feature type="compositionally biased region" description="Low complexity" evidence="1">
    <location>
        <begin position="1"/>
        <end position="14"/>
    </location>
</feature>
<keyword evidence="4" id="KW-1185">Reference proteome</keyword>
<proteinExistence type="predicted"/>
<dbReference type="PANTHER" id="PTHR47242:SF1">
    <property type="entry name" value="TRAF-LIKE FAMILY PROTEIN"/>
    <property type="match status" value="1"/>
</dbReference>
<feature type="domain" description="MATH" evidence="2">
    <location>
        <begin position="540"/>
        <end position="664"/>
    </location>
</feature>
<evidence type="ECO:0000313" key="3">
    <source>
        <dbReference type="EMBL" id="KAG7572172.1"/>
    </source>
</evidence>
<sequence>MMKQSSSEAMLSSSAVDKSHSSISWEKPLSSSRDGSGGAQEIMAVERPGEYTAKCRWTVESFPCRLKSKALWSKYFDVGGYDCRLLVYPKGDSQALPGYISIYLQIIDPRGTTSSLWDCFASYRLSIINHVDDSLTICKDSWHRFSSKKRSHGWCDFTLNSSILDPKMGFLFNNDSLLITADILILNESVSFSIDNNNELNSVAGPMPDVLSGNFTWRVNNFSLFKEMMKSQKITSPVFPAGDSYLRICVYLSVVNEQEYLSMFLDSSDTEKTVLSDKSSWCLFSMSAYQKPGCTHMNRESYGRFAADNKSGDNTSMGWNDYMKMSDFVNPEAGFLVDDTAVFSTSFHVIKESSSFTRTGGLIGGRNGTRDGQMGKFTWRIENFTRLVDLLEKRKITGLYIKSKRFQIGNRDCRLIVYPRGQSKAPCLHLSVFLEVTESRSSSSDWSCFVSHQLSVVNQRSEEMSVTKESQNRYSKAEKDWGWREFVTLINLFDQDAGFLVQDSVVFSAEVLILKETSLTKDYTEAESANSVSQIDNTVKSSFTWKVENFLAFKEIIEKRKIFSKFFQAGGCELRIGVYEVFNTICIYLESDQSAGTDADNNFWVKYKMGILNQKNPAKSVWKESSICTKTWNNSVLQFMKVSDMLEADAGFLVRDTVVFVCEILDCCPRFEFSDLMVLTSDDDQADALTTNPNEIIDSEESEEDTFQDFLSRAGFSLALGENPSQQLVTLQEKFLTDAGAISGLLTDLRVYLDDPTKAKRLLLPNKISSNDRSKLTKSDDSSPSLMMLLMGVKVLQQGIIDLLLDKMVEYCQYLKKGSHSDGCVATTSSVSKIKWSEQYEEILGLIVNSLKTIDAAVPQGFSEFRRRPHSCQKIGLVLDRAPKHLLQDLLSLVPKLVEHSEHSLAAYALIQRLLKPEAEISLREAVYNALSQLECDNKVWEHILLQSYEFLSDSNEESLVATIHFILKIASQCQQLPEAVRSVRERLKSLGADIAEMIRRDINSDFLVGL</sequence>
<dbReference type="Pfam" id="PF14631">
    <property type="entry name" value="FancD2"/>
    <property type="match status" value="1"/>
</dbReference>
<feature type="compositionally biased region" description="Polar residues" evidence="1">
    <location>
        <begin position="21"/>
        <end position="34"/>
    </location>
</feature>
<dbReference type="SMART" id="SM00061">
    <property type="entry name" value="MATH"/>
    <property type="match status" value="3"/>
</dbReference>
<feature type="region of interest" description="Disordered" evidence="1">
    <location>
        <begin position="1"/>
        <end position="38"/>
    </location>
</feature>
<dbReference type="InterPro" id="IPR002083">
    <property type="entry name" value="MATH/TRAF_dom"/>
</dbReference>
<dbReference type="AlphaFoldDB" id="A0A8T2AD34"/>
<dbReference type="Proteomes" id="UP000694251">
    <property type="component" value="Chromosome 9"/>
</dbReference>
<feature type="domain" description="MATH" evidence="2">
    <location>
        <begin position="212"/>
        <end position="347"/>
    </location>
</feature>
<reference evidence="3 4" key="1">
    <citation type="submission" date="2020-12" db="EMBL/GenBank/DDBJ databases">
        <title>Concerted genomic and epigenomic changes stabilize Arabidopsis allopolyploids.</title>
        <authorList>
            <person name="Chen Z."/>
        </authorList>
    </citation>
    <scope>NUCLEOTIDE SEQUENCE [LARGE SCALE GENOMIC DNA]</scope>
    <source>
        <strain evidence="3">As9502</strain>
        <tissue evidence="3">Leaf</tissue>
    </source>
</reference>
<organism evidence="3 4">
    <name type="scientific">Arabidopsis suecica</name>
    <name type="common">Swedish thale-cress</name>
    <name type="synonym">Cardaminopsis suecica</name>
    <dbReference type="NCBI Taxonomy" id="45249"/>
    <lineage>
        <taxon>Eukaryota</taxon>
        <taxon>Viridiplantae</taxon>
        <taxon>Streptophyta</taxon>
        <taxon>Embryophyta</taxon>
        <taxon>Tracheophyta</taxon>
        <taxon>Spermatophyta</taxon>
        <taxon>Magnoliopsida</taxon>
        <taxon>eudicotyledons</taxon>
        <taxon>Gunneridae</taxon>
        <taxon>Pentapetalae</taxon>
        <taxon>rosids</taxon>
        <taxon>malvids</taxon>
        <taxon>Brassicales</taxon>
        <taxon>Brassicaceae</taxon>
        <taxon>Camelineae</taxon>
        <taxon>Arabidopsis</taxon>
    </lineage>
</organism>
<dbReference type="OrthoDB" id="738227at2759"/>
<dbReference type="GO" id="GO:0006281">
    <property type="term" value="P:DNA repair"/>
    <property type="evidence" value="ECO:0007669"/>
    <property type="project" value="InterPro"/>
</dbReference>
<dbReference type="CDD" id="cd00121">
    <property type="entry name" value="MATH"/>
    <property type="match status" value="4"/>
</dbReference>
<gene>
    <name evidence="3" type="ORF">ISN44_As09g005590</name>
</gene>
<dbReference type="InterPro" id="IPR029448">
    <property type="entry name" value="FANCD2"/>
</dbReference>
<feature type="domain" description="MATH" evidence="2">
    <location>
        <begin position="52"/>
        <end position="183"/>
    </location>
</feature>